<name>A0A381NYE6_9ZZZZ</name>
<reference evidence="2" key="1">
    <citation type="submission" date="2018-05" db="EMBL/GenBank/DDBJ databases">
        <authorList>
            <person name="Lanie J.A."/>
            <person name="Ng W.-L."/>
            <person name="Kazmierczak K.M."/>
            <person name="Andrzejewski T.M."/>
            <person name="Davidsen T.M."/>
            <person name="Wayne K.J."/>
            <person name="Tettelin H."/>
            <person name="Glass J.I."/>
            <person name="Rusch D."/>
            <person name="Podicherti R."/>
            <person name="Tsui H.-C.T."/>
            <person name="Winkler M.E."/>
        </authorList>
    </citation>
    <scope>NUCLEOTIDE SEQUENCE</scope>
</reference>
<comment type="similarity">
    <text evidence="1">Belongs to the Iojap/RsfS family.</text>
</comment>
<dbReference type="Pfam" id="PF02410">
    <property type="entry name" value="RsfS"/>
    <property type="match status" value="1"/>
</dbReference>
<evidence type="ECO:0000256" key="1">
    <source>
        <dbReference type="ARBA" id="ARBA00010574"/>
    </source>
</evidence>
<gene>
    <name evidence="2" type="ORF">METZ01_LOCUS12506</name>
</gene>
<dbReference type="PANTHER" id="PTHR21043">
    <property type="entry name" value="IOJAP SUPERFAMILY ORTHOLOG"/>
    <property type="match status" value="1"/>
</dbReference>
<protein>
    <recommendedName>
        <fullName evidence="3">Ribosome silencing factor</fullName>
    </recommendedName>
</protein>
<evidence type="ECO:0000313" key="2">
    <source>
        <dbReference type="EMBL" id="SUZ59652.1"/>
    </source>
</evidence>
<feature type="non-terminal residue" evidence="2">
    <location>
        <position position="1"/>
    </location>
</feature>
<dbReference type="SUPFAM" id="SSF81301">
    <property type="entry name" value="Nucleotidyltransferase"/>
    <property type="match status" value="1"/>
</dbReference>
<dbReference type="PANTHER" id="PTHR21043:SF0">
    <property type="entry name" value="MITOCHONDRIAL ASSEMBLY OF RIBOSOMAL LARGE SUBUNIT PROTEIN 1"/>
    <property type="match status" value="1"/>
</dbReference>
<organism evidence="2">
    <name type="scientific">marine metagenome</name>
    <dbReference type="NCBI Taxonomy" id="408172"/>
    <lineage>
        <taxon>unclassified sequences</taxon>
        <taxon>metagenomes</taxon>
        <taxon>ecological metagenomes</taxon>
    </lineage>
</organism>
<dbReference type="InterPro" id="IPR043519">
    <property type="entry name" value="NT_sf"/>
</dbReference>
<dbReference type="NCBIfam" id="TIGR00090">
    <property type="entry name" value="rsfS_iojap_ybeB"/>
    <property type="match status" value="1"/>
</dbReference>
<evidence type="ECO:0008006" key="3">
    <source>
        <dbReference type="Google" id="ProtNLM"/>
    </source>
</evidence>
<dbReference type="GO" id="GO:0043023">
    <property type="term" value="F:ribosomal large subunit binding"/>
    <property type="evidence" value="ECO:0007669"/>
    <property type="project" value="TreeGrafter"/>
</dbReference>
<proteinExistence type="inferred from homology"/>
<dbReference type="GO" id="GO:0090071">
    <property type="term" value="P:negative regulation of ribosome biogenesis"/>
    <property type="evidence" value="ECO:0007669"/>
    <property type="project" value="TreeGrafter"/>
</dbReference>
<dbReference type="InterPro" id="IPR004394">
    <property type="entry name" value="Iojap/RsfS/C7orf30"/>
</dbReference>
<sequence>VPEPTPTDPTEPTLADWARRAARAADDKLGRDTVVIEVGDVLAITDFFVISGGGTVRQVRAIADEVEEQLTLLDGPKPVRVEGRDDYRWVLMDFGGFVVHLLDEEARVFYDLERLWSDCPRLEWQPA</sequence>
<dbReference type="GO" id="GO:0017148">
    <property type="term" value="P:negative regulation of translation"/>
    <property type="evidence" value="ECO:0007669"/>
    <property type="project" value="TreeGrafter"/>
</dbReference>
<accession>A0A381NYE6</accession>
<dbReference type="HAMAP" id="MF_01477">
    <property type="entry name" value="Iojap_RsfS"/>
    <property type="match status" value="1"/>
</dbReference>
<dbReference type="AlphaFoldDB" id="A0A381NYE6"/>
<dbReference type="Gene3D" id="3.30.460.10">
    <property type="entry name" value="Beta Polymerase, domain 2"/>
    <property type="match status" value="1"/>
</dbReference>
<dbReference type="EMBL" id="UINC01000690">
    <property type="protein sequence ID" value="SUZ59652.1"/>
    <property type="molecule type" value="Genomic_DNA"/>
</dbReference>